<organism evidence="1 2">
    <name type="scientific">Butyricicoccus pullicaecorum</name>
    <dbReference type="NCBI Taxonomy" id="501571"/>
    <lineage>
        <taxon>Bacteria</taxon>
        <taxon>Bacillati</taxon>
        <taxon>Bacillota</taxon>
        <taxon>Clostridia</taxon>
        <taxon>Eubacteriales</taxon>
        <taxon>Butyricicoccaceae</taxon>
        <taxon>Butyricicoccus</taxon>
    </lineage>
</organism>
<evidence type="ECO:0000313" key="2">
    <source>
        <dbReference type="Proteomes" id="UP000195897"/>
    </source>
</evidence>
<evidence type="ECO:0000313" key="1">
    <source>
        <dbReference type="EMBL" id="OUP52626.1"/>
    </source>
</evidence>
<proteinExistence type="predicted"/>
<dbReference type="EMBL" id="NFKK01000008">
    <property type="protein sequence ID" value="OUP52626.1"/>
    <property type="molecule type" value="Genomic_DNA"/>
</dbReference>
<dbReference type="InterPro" id="IPR053842">
    <property type="entry name" value="NikA-like"/>
</dbReference>
<dbReference type="Pfam" id="PF21983">
    <property type="entry name" value="NikA-like"/>
    <property type="match status" value="1"/>
</dbReference>
<dbReference type="AlphaFoldDB" id="A0A1Y4L7C3"/>
<dbReference type="RefSeq" id="WP_087372734.1">
    <property type="nucleotide sequence ID" value="NZ_NFKK01000008.1"/>
</dbReference>
<dbReference type="Proteomes" id="UP000195897">
    <property type="component" value="Unassembled WGS sequence"/>
</dbReference>
<reference evidence="2" key="1">
    <citation type="submission" date="2017-04" db="EMBL/GenBank/DDBJ databases">
        <title>Function of individual gut microbiota members based on whole genome sequencing of pure cultures obtained from chicken caecum.</title>
        <authorList>
            <person name="Medvecky M."/>
            <person name="Cejkova D."/>
            <person name="Polansky O."/>
            <person name="Karasova D."/>
            <person name="Kubasova T."/>
            <person name="Cizek A."/>
            <person name="Rychlik I."/>
        </authorList>
    </citation>
    <scope>NUCLEOTIDE SEQUENCE [LARGE SCALE GENOMIC DNA]</scope>
    <source>
        <strain evidence="2">An180</strain>
    </source>
</reference>
<name>A0A1Y4L7C3_9FIRM</name>
<comment type="caution">
    <text evidence="1">The sequence shown here is derived from an EMBL/GenBank/DDBJ whole genome shotgun (WGS) entry which is preliminary data.</text>
</comment>
<protein>
    <submittedName>
        <fullName evidence="1">Plasmid mobilization relaxosome protein MobC</fullName>
    </submittedName>
</protein>
<gene>
    <name evidence="1" type="ORF">B5F17_07925</name>
</gene>
<sequence>MANRKRPIVLRCPVTAEERALIEQKMAQLHTKRIGAYLRKMAIDGYIIQVDTTDIKEMTRVLSAIGRNINQIAKRLNAGGPAYQADMEEIRERMEQIWQLQRRILLSQR</sequence>
<accession>A0A1Y4L7C3</accession>